<comment type="caution">
    <text evidence="2">The sequence shown here is derived from an EMBL/GenBank/DDBJ whole genome shotgun (WGS) entry which is preliminary data.</text>
</comment>
<dbReference type="InterPro" id="IPR036188">
    <property type="entry name" value="FAD/NAD-bd_sf"/>
</dbReference>
<dbReference type="Gene3D" id="3.50.50.60">
    <property type="entry name" value="FAD/NAD(P)-binding domain"/>
    <property type="match status" value="1"/>
</dbReference>
<sequence length="503" mass="54827">MWTSRQEAERSRSSAGRIDYVALRMEQRAQVPPGLPKTSPTSSYWQDPPSSIANLKTTPHLPPQADYVIVGSGISGACIAHNLLTRCPNAHVVMLEARQACSGATGRNGGHTKAASYRSFLSHERELGLTEAIKIARMEYENIIASHELARKYGIDCASVICPTVDIIFSRTQLMLGKRAIERMHVTMGENDLAADYKIYTAEEAREKFKTPDALGAFEYTAGSLSAYAFTTGILKLALAQGLNLQTTTPAESVAWSPGSEGGMWNVQTPRGHISTSNLILATNGYTAHLLPRFQGLIVPLHGQVVAQRPGADLPQHGLTHTYSFIHETGYEYMMTRPSTAVNAGDIVVGGGLHQLPNDGASRYGETDDSDLEPSIQKYLRDCTPRFFSENWGIDHDAGRIKKEWSGIMGASADGLPYVGAVPGVAPGLWMSCSFNGHGMVWCLKSAEALVGMMVGDEAERKVIRHWFPQSSVVTAERMRGKFTGRKDLRAPGEADFGEWAKL</sequence>
<dbReference type="Gene3D" id="3.30.9.10">
    <property type="entry name" value="D-Amino Acid Oxidase, subunit A, domain 2"/>
    <property type="match status" value="1"/>
</dbReference>
<dbReference type="PANTHER" id="PTHR13847:SF284">
    <property type="entry name" value="FAD DEPENDENT OXIDOREDUCTASE DOMAIN-CONTAINING PROTEIN"/>
    <property type="match status" value="1"/>
</dbReference>
<dbReference type="VEuPathDB" id="FungiDB:BTJ68_08393"/>
<evidence type="ECO:0000313" key="3">
    <source>
        <dbReference type="Proteomes" id="UP000282582"/>
    </source>
</evidence>
<dbReference type="PANTHER" id="PTHR13847">
    <property type="entry name" value="SARCOSINE DEHYDROGENASE-RELATED"/>
    <property type="match status" value="1"/>
</dbReference>
<dbReference type="SUPFAM" id="SSF51905">
    <property type="entry name" value="FAD/NAD(P)-binding domain"/>
    <property type="match status" value="1"/>
</dbReference>
<dbReference type="EMBL" id="QWIK01000061">
    <property type="protein sequence ID" value="RMY14604.1"/>
    <property type="molecule type" value="Genomic_DNA"/>
</dbReference>
<organism evidence="2 3">
    <name type="scientific">Hortaea werneckii</name>
    <name type="common">Black yeast</name>
    <name type="synonym">Cladosporium werneckii</name>
    <dbReference type="NCBI Taxonomy" id="91943"/>
    <lineage>
        <taxon>Eukaryota</taxon>
        <taxon>Fungi</taxon>
        <taxon>Dikarya</taxon>
        <taxon>Ascomycota</taxon>
        <taxon>Pezizomycotina</taxon>
        <taxon>Dothideomycetes</taxon>
        <taxon>Dothideomycetidae</taxon>
        <taxon>Mycosphaerellales</taxon>
        <taxon>Teratosphaeriaceae</taxon>
        <taxon>Hortaea</taxon>
    </lineage>
</organism>
<dbReference type="Proteomes" id="UP000282582">
    <property type="component" value="Unassembled WGS sequence"/>
</dbReference>
<dbReference type="AlphaFoldDB" id="A0A3M6ZH45"/>
<dbReference type="GO" id="GO:0005737">
    <property type="term" value="C:cytoplasm"/>
    <property type="evidence" value="ECO:0007669"/>
    <property type="project" value="TreeGrafter"/>
</dbReference>
<evidence type="ECO:0000259" key="1">
    <source>
        <dbReference type="Pfam" id="PF01266"/>
    </source>
</evidence>
<protein>
    <recommendedName>
        <fullName evidence="1">FAD dependent oxidoreductase domain-containing protein</fullName>
    </recommendedName>
</protein>
<dbReference type="Pfam" id="PF01266">
    <property type="entry name" value="DAO"/>
    <property type="match status" value="1"/>
</dbReference>
<accession>A0A3M6ZH45</accession>
<reference evidence="2 3" key="1">
    <citation type="journal article" date="2018" name="BMC Genomics">
        <title>Genomic evidence for intraspecific hybridization in a clonal and extremely halotolerant yeast.</title>
        <authorList>
            <person name="Gostincar C."/>
            <person name="Stajich J.E."/>
            <person name="Zupancic J."/>
            <person name="Zalar P."/>
            <person name="Gunde-Cimerman N."/>
        </authorList>
    </citation>
    <scope>NUCLEOTIDE SEQUENCE [LARGE SCALE GENOMIC DNA]</scope>
    <source>
        <strain evidence="2 3">EXF-6654</strain>
    </source>
</reference>
<feature type="domain" description="FAD dependent oxidoreductase" evidence="1">
    <location>
        <begin position="66"/>
        <end position="450"/>
    </location>
</feature>
<dbReference type="InterPro" id="IPR006076">
    <property type="entry name" value="FAD-dep_OxRdtase"/>
</dbReference>
<proteinExistence type="predicted"/>
<name>A0A3M6ZH45_HORWE</name>
<gene>
    <name evidence="2" type="ORF">D0868_01372</name>
</gene>
<evidence type="ECO:0000313" key="2">
    <source>
        <dbReference type="EMBL" id="RMY14604.1"/>
    </source>
</evidence>